<keyword evidence="6" id="KW-0862">Zinc</keyword>
<keyword evidence="2" id="KW-0678">Repressor</keyword>
<dbReference type="InterPro" id="IPR036236">
    <property type="entry name" value="Znf_C2H2_sf"/>
</dbReference>
<dbReference type="PANTHER" id="PTHR47428:SF1">
    <property type="entry name" value="REGULATORY PROTEIN MIG1-RELATED"/>
    <property type="match status" value="1"/>
</dbReference>
<evidence type="ECO:0000256" key="4">
    <source>
        <dbReference type="ARBA" id="ARBA00022737"/>
    </source>
</evidence>
<reference evidence="15 16" key="1">
    <citation type="submission" date="2016-03" db="EMBL/GenBank/DDBJ databases">
        <title>Choanephora cucurbitarum.</title>
        <authorList>
            <person name="Min B."/>
            <person name="Park H."/>
            <person name="Park J.-H."/>
            <person name="Shin H.-D."/>
            <person name="Choi I.-G."/>
        </authorList>
    </citation>
    <scope>NUCLEOTIDE SEQUENCE [LARGE SCALE GENOMIC DNA]</scope>
    <source>
        <strain evidence="15 16">KUS-F28377</strain>
    </source>
</reference>
<keyword evidence="5 12" id="KW-0863">Zinc-finger</keyword>
<evidence type="ECO:0000256" key="11">
    <source>
        <dbReference type="ARBA" id="ARBA00038023"/>
    </source>
</evidence>
<feature type="domain" description="C2H2-type" evidence="14">
    <location>
        <begin position="21"/>
        <end position="48"/>
    </location>
</feature>
<feature type="compositionally biased region" description="Basic residues" evidence="13">
    <location>
        <begin position="71"/>
        <end position="88"/>
    </location>
</feature>
<evidence type="ECO:0000256" key="7">
    <source>
        <dbReference type="ARBA" id="ARBA00023015"/>
    </source>
</evidence>
<keyword evidence="9" id="KW-0804">Transcription</keyword>
<dbReference type="GO" id="GO:0000433">
    <property type="term" value="P:carbon catabolite repression of transcription from RNA polymerase II promoter by glucose"/>
    <property type="evidence" value="ECO:0007669"/>
    <property type="project" value="TreeGrafter"/>
</dbReference>
<dbReference type="PROSITE" id="PS50157">
    <property type="entry name" value="ZINC_FINGER_C2H2_2"/>
    <property type="match status" value="2"/>
</dbReference>
<dbReference type="PANTHER" id="PTHR47428">
    <property type="entry name" value="REGULATORY PROTEIN MIG1-RELATED"/>
    <property type="match status" value="1"/>
</dbReference>
<evidence type="ECO:0000313" key="16">
    <source>
        <dbReference type="Proteomes" id="UP000093000"/>
    </source>
</evidence>
<evidence type="ECO:0000313" key="15">
    <source>
        <dbReference type="EMBL" id="OBZ89956.1"/>
    </source>
</evidence>
<dbReference type="FunFam" id="3.30.160.60:FF:000089">
    <property type="entry name" value="DNA-binding protein creA"/>
    <property type="match status" value="1"/>
</dbReference>
<comment type="similarity">
    <text evidence="11">Belongs to the creA/MIG C2H2-type zinc-finger protein family.</text>
</comment>
<dbReference type="PROSITE" id="PS00028">
    <property type="entry name" value="ZINC_FINGER_C2H2_1"/>
    <property type="match status" value="2"/>
</dbReference>
<keyword evidence="7" id="KW-0805">Transcription regulation</keyword>
<evidence type="ECO:0000256" key="10">
    <source>
        <dbReference type="ARBA" id="ARBA00023242"/>
    </source>
</evidence>
<organism evidence="15 16">
    <name type="scientific">Choanephora cucurbitarum</name>
    <dbReference type="NCBI Taxonomy" id="101091"/>
    <lineage>
        <taxon>Eukaryota</taxon>
        <taxon>Fungi</taxon>
        <taxon>Fungi incertae sedis</taxon>
        <taxon>Mucoromycota</taxon>
        <taxon>Mucoromycotina</taxon>
        <taxon>Mucoromycetes</taxon>
        <taxon>Mucorales</taxon>
        <taxon>Mucorineae</taxon>
        <taxon>Choanephoraceae</taxon>
        <taxon>Choanephoroideae</taxon>
        <taxon>Choanephora</taxon>
    </lineage>
</organism>
<dbReference type="GO" id="GO:0008270">
    <property type="term" value="F:zinc ion binding"/>
    <property type="evidence" value="ECO:0007669"/>
    <property type="project" value="UniProtKB-KW"/>
</dbReference>
<keyword evidence="10" id="KW-0539">Nucleus</keyword>
<dbReference type="Pfam" id="PF00096">
    <property type="entry name" value="zf-C2H2"/>
    <property type="match status" value="2"/>
</dbReference>
<keyword evidence="8 15" id="KW-0238">DNA-binding</keyword>
<dbReference type="STRING" id="101091.A0A1C7NNB3"/>
<dbReference type="FunFam" id="3.30.160.60:FF:000152">
    <property type="entry name" value="DNA-binding protein creA"/>
    <property type="match status" value="1"/>
</dbReference>
<keyword evidence="16" id="KW-1185">Reference proteome</keyword>
<dbReference type="InParanoid" id="A0A1C7NNB3"/>
<proteinExistence type="inferred from homology"/>
<evidence type="ECO:0000256" key="8">
    <source>
        <dbReference type="ARBA" id="ARBA00023125"/>
    </source>
</evidence>
<evidence type="ECO:0000256" key="5">
    <source>
        <dbReference type="ARBA" id="ARBA00022771"/>
    </source>
</evidence>
<comment type="caution">
    <text evidence="15">The sequence shown here is derived from an EMBL/GenBank/DDBJ whole genome shotgun (WGS) entry which is preliminary data.</text>
</comment>
<dbReference type="SUPFAM" id="SSF57667">
    <property type="entry name" value="beta-beta-alpha zinc fingers"/>
    <property type="match status" value="1"/>
</dbReference>
<dbReference type="OrthoDB" id="654211at2759"/>
<evidence type="ECO:0000256" key="3">
    <source>
        <dbReference type="ARBA" id="ARBA00022723"/>
    </source>
</evidence>
<evidence type="ECO:0000256" key="2">
    <source>
        <dbReference type="ARBA" id="ARBA00022491"/>
    </source>
</evidence>
<dbReference type="AlphaFoldDB" id="A0A1C7NNB3"/>
<dbReference type="SMART" id="SM00355">
    <property type="entry name" value="ZnF_C2H2"/>
    <property type="match status" value="2"/>
</dbReference>
<feature type="domain" description="C2H2-type" evidence="14">
    <location>
        <begin position="49"/>
        <end position="78"/>
    </location>
</feature>
<sequence>MVSNEPMTILIDKADAPPRPYKCPICPKSFYRLEHQTRHIRTHTGEKPHQCTFPGCEKKFSRSDELTRHVRIHTAPHKRPQKKQKRKPSVSPTLSDSDNEYLYTPEASPQMSPCPFVPMRKLAPIECHSLQIKPTFYLDCLPHVLAPIIPKHQLMAETSLPSIHDMLS</sequence>
<protein>
    <submittedName>
        <fullName evidence="15">DNA-binding protein creA</fullName>
    </submittedName>
</protein>
<keyword evidence="4" id="KW-0677">Repeat</keyword>
<feature type="region of interest" description="Disordered" evidence="13">
    <location>
        <begin position="71"/>
        <end position="102"/>
    </location>
</feature>
<dbReference type="InterPro" id="IPR013087">
    <property type="entry name" value="Znf_C2H2_type"/>
</dbReference>
<dbReference type="Gene3D" id="3.30.160.60">
    <property type="entry name" value="Classic Zinc Finger"/>
    <property type="match status" value="2"/>
</dbReference>
<dbReference type="InterPro" id="IPR051007">
    <property type="entry name" value="creA/MIG_C2H2-ZnF"/>
</dbReference>
<accession>A0A1C7NNB3</accession>
<name>A0A1C7NNB3_9FUNG</name>
<evidence type="ECO:0000256" key="12">
    <source>
        <dbReference type="PROSITE-ProRule" id="PRU00042"/>
    </source>
</evidence>
<evidence type="ECO:0000256" key="1">
    <source>
        <dbReference type="ARBA" id="ARBA00004123"/>
    </source>
</evidence>
<evidence type="ECO:0000256" key="9">
    <source>
        <dbReference type="ARBA" id="ARBA00023163"/>
    </source>
</evidence>
<comment type="subcellular location">
    <subcellularLocation>
        <location evidence="1">Nucleus</location>
    </subcellularLocation>
</comment>
<dbReference type="Proteomes" id="UP000093000">
    <property type="component" value="Unassembled WGS sequence"/>
</dbReference>
<gene>
    <name evidence="15" type="primary">creA_1</name>
    <name evidence="15" type="ORF">A0J61_01996</name>
</gene>
<dbReference type="GO" id="GO:0000978">
    <property type="term" value="F:RNA polymerase II cis-regulatory region sequence-specific DNA binding"/>
    <property type="evidence" value="ECO:0007669"/>
    <property type="project" value="TreeGrafter"/>
</dbReference>
<evidence type="ECO:0000256" key="6">
    <source>
        <dbReference type="ARBA" id="ARBA00022833"/>
    </source>
</evidence>
<dbReference type="EMBL" id="LUGH01000070">
    <property type="protein sequence ID" value="OBZ89956.1"/>
    <property type="molecule type" value="Genomic_DNA"/>
</dbReference>
<dbReference type="GO" id="GO:0005737">
    <property type="term" value="C:cytoplasm"/>
    <property type="evidence" value="ECO:0007669"/>
    <property type="project" value="TreeGrafter"/>
</dbReference>
<keyword evidence="3" id="KW-0479">Metal-binding</keyword>
<evidence type="ECO:0000256" key="13">
    <source>
        <dbReference type="SAM" id="MobiDB-lite"/>
    </source>
</evidence>
<evidence type="ECO:0000259" key="14">
    <source>
        <dbReference type="PROSITE" id="PS50157"/>
    </source>
</evidence>
<dbReference type="GO" id="GO:0005634">
    <property type="term" value="C:nucleus"/>
    <property type="evidence" value="ECO:0007669"/>
    <property type="project" value="UniProtKB-SubCell"/>
</dbReference>